<dbReference type="CDD" id="cd06261">
    <property type="entry name" value="TM_PBP2"/>
    <property type="match status" value="1"/>
</dbReference>
<evidence type="ECO:0000256" key="5">
    <source>
        <dbReference type="ARBA" id="ARBA00023136"/>
    </source>
</evidence>
<dbReference type="PANTHER" id="PTHR30177">
    <property type="entry name" value="GLYCINE BETAINE/L-PROLINE TRANSPORT SYSTEM PERMEASE PROTEIN PROW"/>
    <property type="match status" value="1"/>
</dbReference>
<dbReference type="GO" id="GO:0005886">
    <property type="term" value="C:plasma membrane"/>
    <property type="evidence" value="ECO:0007669"/>
    <property type="project" value="UniProtKB-SubCell"/>
</dbReference>
<name>A0A8J3A694_9ACTN</name>
<evidence type="ECO:0000259" key="8">
    <source>
        <dbReference type="PROSITE" id="PS50928"/>
    </source>
</evidence>
<dbReference type="RefSeq" id="WP_130649624.1">
    <property type="nucleotide sequence ID" value="NZ_BMHA01000003.1"/>
</dbReference>
<feature type="transmembrane region" description="Helical" evidence="6">
    <location>
        <begin position="113"/>
        <end position="135"/>
    </location>
</feature>
<feature type="transmembrane region" description="Helical" evidence="6">
    <location>
        <begin position="141"/>
        <end position="160"/>
    </location>
</feature>
<dbReference type="PANTHER" id="PTHR30177:SF4">
    <property type="entry name" value="OSMOPROTECTANT IMPORT PERMEASE PROTEIN OSMW"/>
    <property type="match status" value="1"/>
</dbReference>
<comment type="similarity">
    <text evidence="6">Belongs to the binding-protein-dependent transport system permease family.</text>
</comment>
<keyword evidence="10" id="KW-1185">Reference proteome</keyword>
<dbReference type="Pfam" id="PF00528">
    <property type="entry name" value="BPD_transp_1"/>
    <property type="match status" value="1"/>
</dbReference>
<evidence type="ECO:0000313" key="10">
    <source>
        <dbReference type="Proteomes" id="UP000650511"/>
    </source>
</evidence>
<evidence type="ECO:0000256" key="6">
    <source>
        <dbReference type="RuleBase" id="RU363032"/>
    </source>
</evidence>
<comment type="subcellular location">
    <subcellularLocation>
        <location evidence="6">Cell membrane</location>
        <topology evidence="6">Multi-pass membrane protein</topology>
    </subcellularLocation>
    <subcellularLocation>
        <location evidence="1">Membrane</location>
        <topology evidence="1">Multi-pass membrane protein</topology>
    </subcellularLocation>
</comment>
<accession>A0A8J3A694</accession>
<keyword evidence="4 6" id="KW-1133">Transmembrane helix</keyword>
<feature type="compositionally biased region" description="Low complexity" evidence="7">
    <location>
        <begin position="9"/>
        <end position="24"/>
    </location>
</feature>
<dbReference type="Proteomes" id="UP000650511">
    <property type="component" value="Unassembled WGS sequence"/>
</dbReference>
<dbReference type="AlphaFoldDB" id="A0A8J3A694"/>
<evidence type="ECO:0000256" key="4">
    <source>
        <dbReference type="ARBA" id="ARBA00022989"/>
    </source>
</evidence>
<evidence type="ECO:0000256" key="2">
    <source>
        <dbReference type="ARBA" id="ARBA00022448"/>
    </source>
</evidence>
<feature type="region of interest" description="Disordered" evidence="7">
    <location>
        <begin position="1"/>
        <end position="24"/>
    </location>
</feature>
<evidence type="ECO:0000256" key="7">
    <source>
        <dbReference type="SAM" id="MobiDB-lite"/>
    </source>
</evidence>
<feature type="domain" description="ABC transmembrane type-1" evidence="8">
    <location>
        <begin position="76"/>
        <end position="264"/>
    </location>
</feature>
<evidence type="ECO:0000313" key="9">
    <source>
        <dbReference type="EMBL" id="GGI04407.1"/>
    </source>
</evidence>
<dbReference type="EMBL" id="BMHA01000003">
    <property type="protein sequence ID" value="GGI04407.1"/>
    <property type="molecule type" value="Genomic_DNA"/>
</dbReference>
<feature type="transmembrane region" description="Helical" evidence="6">
    <location>
        <begin position="82"/>
        <end position="101"/>
    </location>
</feature>
<feature type="transmembrane region" description="Helical" evidence="6">
    <location>
        <begin position="199"/>
        <end position="225"/>
    </location>
</feature>
<proteinExistence type="inferred from homology"/>
<dbReference type="InterPro" id="IPR035906">
    <property type="entry name" value="MetI-like_sf"/>
</dbReference>
<protein>
    <submittedName>
        <fullName evidence="9">Permease</fullName>
    </submittedName>
</protein>
<gene>
    <name evidence="9" type="ORF">GCM10011354_08940</name>
</gene>
<dbReference type="OrthoDB" id="9801163at2"/>
<dbReference type="InterPro" id="IPR000515">
    <property type="entry name" value="MetI-like"/>
</dbReference>
<sequence>MAAPPEVEASSTTPAGTGGPAADTGGRTRLGDLLHYAGTPLVVGAALIGLYLWVQGLELDVIEARQLRREVLTGQLLQHLRLTIWSTVIVLALAIPLGIVATRTATRRLAPAIIGLGNAGQAIPSLGLLALIFFAARNVDFFPSTGTIPVVAALVGYSFLPILRNTMVGLDQVDAAVLEAGRGMGLSSTQILRRIELPLAVPVILAGVRTALVLNVGTATLAFLFGGGGLGRTIFQGFGLQRLPLLVTGAVLVSALALLIDWLAGLVEERLTPRGL</sequence>
<keyword evidence="2 6" id="KW-0813">Transport</keyword>
<feature type="transmembrane region" description="Helical" evidence="6">
    <location>
        <begin position="33"/>
        <end position="54"/>
    </location>
</feature>
<organism evidence="9 10">
    <name type="scientific">Egicoccus halophilus</name>
    <dbReference type="NCBI Taxonomy" id="1670830"/>
    <lineage>
        <taxon>Bacteria</taxon>
        <taxon>Bacillati</taxon>
        <taxon>Actinomycetota</taxon>
        <taxon>Nitriliruptoria</taxon>
        <taxon>Egicoccales</taxon>
        <taxon>Egicoccaceae</taxon>
        <taxon>Egicoccus</taxon>
    </lineage>
</organism>
<comment type="caution">
    <text evidence="9">The sequence shown here is derived from an EMBL/GenBank/DDBJ whole genome shotgun (WGS) entry which is preliminary data.</text>
</comment>
<dbReference type="InterPro" id="IPR051204">
    <property type="entry name" value="ABC_transp_perm/SBD"/>
</dbReference>
<keyword evidence="5 6" id="KW-0472">Membrane</keyword>
<reference evidence="9" key="1">
    <citation type="journal article" date="2014" name="Int. J. Syst. Evol. Microbiol.">
        <title>Complete genome sequence of Corynebacterium casei LMG S-19264T (=DSM 44701T), isolated from a smear-ripened cheese.</title>
        <authorList>
            <consortium name="US DOE Joint Genome Institute (JGI-PGF)"/>
            <person name="Walter F."/>
            <person name="Albersmeier A."/>
            <person name="Kalinowski J."/>
            <person name="Ruckert C."/>
        </authorList>
    </citation>
    <scope>NUCLEOTIDE SEQUENCE</scope>
    <source>
        <strain evidence="9">CGMCC 1.14988</strain>
    </source>
</reference>
<dbReference type="Gene3D" id="1.10.3720.10">
    <property type="entry name" value="MetI-like"/>
    <property type="match status" value="1"/>
</dbReference>
<dbReference type="SUPFAM" id="SSF161098">
    <property type="entry name" value="MetI-like"/>
    <property type="match status" value="1"/>
</dbReference>
<keyword evidence="3 6" id="KW-0812">Transmembrane</keyword>
<evidence type="ECO:0000256" key="3">
    <source>
        <dbReference type="ARBA" id="ARBA00022692"/>
    </source>
</evidence>
<dbReference type="GO" id="GO:0055085">
    <property type="term" value="P:transmembrane transport"/>
    <property type="evidence" value="ECO:0007669"/>
    <property type="project" value="InterPro"/>
</dbReference>
<evidence type="ECO:0000256" key="1">
    <source>
        <dbReference type="ARBA" id="ARBA00004141"/>
    </source>
</evidence>
<feature type="transmembrane region" description="Helical" evidence="6">
    <location>
        <begin position="245"/>
        <end position="267"/>
    </location>
</feature>
<dbReference type="PROSITE" id="PS50928">
    <property type="entry name" value="ABC_TM1"/>
    <property type="match status" value="1"/>
</dbReference>
<dbReference type="GO" id="GO:0031460">
    <property type="term" value="P:glycine betaine transport"/>
    <property type="evidence" value="ECO:0007669"/>
    <property type="project" value="TreeGrafter"/>
</dbReference>
<reference evidence="9" key="2">
    <citation type="submission" date="2020-09" db="EMBL/GenBank/DDBJ databases">
        <authorList>
            <person name="Sun Q."/>
            <person name="Zhou Y."/>
        </authorList>
    </citation>
    <scope>NUCLEOTIDE SEQUENCE</scope>
    <source>
        <strain evidence="9">CGMCC 1.14988</strain>
    </source>
</reference>